<dbReference type="PRINTS" id="PR00625">
    <property type="entry name" value="JDOMAIN"/>
</dbReference>
<name>A0AA88I3T7_ARTSF</name>
<comment type="caution">
    <text evidence="2">The sequence shown here is derived from an EMBL/GenBank/DDBJ whole genome shotgun (WGS) entry which is preliminary data.</text>
</comment>
<sequence>MSRRIEAKKIDYYTMLKLNRNKMTGMKAKEIKAEVRKSYRFLAMRWHPDKNRNNEKEATSRFQEILKAYEVLVNDEKRENYNVYSFSTTSGTSDSSRASDSSGTKKKSFQCRVCYQIFLNRDDLTYHMGVGCTFPCRVCKKIFLNRDDFNYHMGKYKKSYQCIVCKKISLSVDDHIYHMGMYPGHVGWNILYA</sequence>
<dbReference type="Gene3D" id="3.30.160.60">
    <property type="entry name" value="Classic Zinc Finger"/>
    <property type="match status" value="1"/>
</dbReference>
<dbReference type="PROSITE" id="PS50076">
    <property type="entry name" value="DNAJ_2"/>
    <property type="match status" value="1"/>
</dbReference>
<dbReference type="SUPFAM" id="SSF57667">
    <property type="entry name" value="beta-beta-alpha zinc fingers"/>
    <property type="match status" value="1"/>
</dbReference>
<evidence type="ECO:0000313" key="2">
    <source>
        <dbReference type="EMBL" id="KAK2715097.1"/>
    </source>
</evidence>
<evidence type="ECO:0000259" key="1">
    <source>
        <dbReference type="PROSITE" id="PS50076"/>
    </source>
</evidence>
<dbReference type="InterPro" id="IPR036869">
    <property type="entry name" value="J_dom_sf"/>
</dbReference>
<dbReference type="InterPro" id="IPR018253">
    <property type="entry name" value="DnaJ_domain_CS"/>
</dbReference>
<dbReference type="Pfam" id="PF00226">
    <property type="entry name" value="DnaJ"/>
    <property type="match status" value="1"/>
</dbReference>
<proteinExistence type="predicted"/>
<dbReference type="Proteomes" id="UP001187531">
    <property type="component" value="Unassembled WGS sequence"/>
</dbReference>
<dbReference type="GO" id="GO:0051082">
    <property type="term" value="F:unfolded protein binding"/>
    <property type="evidence" value="ECO:0007669"/>
    <property type="project" value="TreeGrafter"/>
</dbReference>
<dbReference type="GO" id="GO:0044183">
    <property type="term" value="F:protein folding chaperone"/>
    <property type="evidence" value="ECO:0007669"/>
    <property type="project" value="TreeGrafter"/>
</dbReference>
<dbReference type="SUPFAM" id="SSF46565">
    <property type="entry name" value="Chaperone J-domain"/>
    <property type="match status" value="1"/>
</dbReference>
<dbReference type="EMBL" id="JAVRJZ010000012">
    <property type="protein sequence ID" value="KAK2715097.1"/>
    <property type="molecule type" value="Genomic_DNA"/>
</dbReference>
<evidence type="ECO:0000313" key="3">
    <source>
        <dbReference type="Proteomes" id="UP001187531"/>
    </source>
</evidence>
<dbReference type="GO" id="GO:0005634">
    <property type="term" value="C:nucleus"/>
    <property type="evidence" value="ECO:0007669"/>
    <property type="project" value="TreeGrafter"/>
</dbReference>
<accession>A0AA88I3T7</accession>
<reference evidence="2" key="1">
    <citation type="submission" date="2023-07" db="EMBL/GenBank/DDBJ databases">
        <title>Chromosome-level genome assembly of Artemia franciscana.</title>
        <authorList>
            <person name="Jo E."/>
        </authorList>
    </citation>
    <scope>NUCLEOTIDE SEQUENCE</scope>
    <source>
        <tissue evidence="2">Whole body</tissue>
    </source>
</reference>
<dbReference type="InterPro" id="IPR013087">
    <property type="entry name" value="Znf_C2H2_type"/>
</dbReference>
<dbReference type="PANTHER" id="PTHR43948:SF10">
    <property type="entry name" value="MRJ, ISOFORM E"/>
    <property type="match status" value="1"/>
</dbReference>
<dbReference type="CDD" id="cd06257">
    <property type="entry name" value="DnaJ"/>
    <property type="match status" value="1"/>
</dbReference>
<dbReference type="InterPro" id="IPR001623">
    <property type="entry name" value="DnaJ_domain"/>
</dbReference>
<dbReference type="PANTHER" id="PTHR43948">
    <property type="entry name" value="DNAJ HOMOLOG SUBFAMILY B"/>
    <property type="match status" value="1"/>
</dbReference>
<dbReference type="Gene3D" id="1.10.287.110">
    <property type="entry name" value="DnaJ domain"/>
    <property type="match status" value="1"/>
</dbReference>
<organism evidence="2 3">
    <name type="scientific">Artemia franciscana</name>
    <name type="common">Brine shrimp</name>
    <name type="synonym">Artemia sanfranciscana</name>
    <dbReference type="NCBI Taxonomy" id="6661"/>
    <lineage>
        <taxon>Eukaryota</taxon>
        <taxon>Metazoa</taxon>
        <taxon>Ecdysozoa</taxon>
        <taxon>Arthropoda</taxon>
        <taxon>Crustacea</taxon>
        <taxon>Branchiopoda</taxon>
        <taxon>Anostraca</taxon>
        <taxon>Artemiidae</taxon>
        <taxon>Artemia</taxon>
    </lineage>
</organism>
<dbReference type="GO" id="GO:0051087">
    <property type="term" value="F:protein-folding chaperone binding"/>
    <property type="evidence" value="ECO:0007669"/>
    <property type="project" value="TreeGrafter"/>
</dbReference>
<dbReference type="GO" id="GO:0005737">
    <property type="term" value="C:cytoplasm"/>
    <property type="evidence" value="ECO:0007669"/>
    <property type="project" value="TreeGrafter"/>
</dbReference>
<protein>
    <recommendedName>
        <fullName evidence="1">J domain-containing protein</fullName>
    </recommendedName>
</protein>
<dbReference type="PROSITE" id="PS00636">
    <property type="entry name" value="DNAJ_1"/>
    <property type="match status" value="1"/>
</dbReference>
<dbReference type="SMART" id="SM00271">
    <property type="entry name" value="DnaJ"/>
    <property type="match status" value="1"/>
</dbReference>
<keyword evidence="3" id="KW-1185">Reference proteome</keyword>
<dbReference type="AlphaFoldDB" id="A0AA88I3T7"/>
<dbReference type="SMART" id="SM00355">
    <property type="entry name" value="ZnF_C2H2"/>
    <property type="match status" value="3"/>
</dbReference>
<dbReference type="InterPro" id="IPR036236">
    <property type="entry name" value="Znf_C2H2_sf"/>
</dbReference>
<feature type="domain" description="J" evidence="1">
    <location>
        <begin position="11"/>
        <end position="85"/>
    </location>
</feature>
<gene>
    <name evidence="2" type="ORF">QYM36_009924</name>
</gene>